<evidence type="ECO:0000256" key="2">
    <source>
        <dbReference type="ARBA" id="ARBA00005194"/>
    </source>
</evidence>
<evidence type="ECO:0000256" key="11">
    <source>
        <dbReference type="RuleBase" id="RU361115"/>
    </source>
</evidence>
<evidence type="ECO:0000256" key="10">
    <source>
        <dbReference type="ARBA" id="ARBA00023160"/>
    </source>
</evidence>
<evidence type="ECO:0000256" key="3">
    <source>
        <dbReference type="ARBA" id="ARBA00022516"/>
    </source>
</evidence>
<evidence type="ECO:0000256" key="5">
    <source>
        <dbReference type="ARBA" id="ARBA00022692"/>
    </source>
</evidence>
<dbReference type="PANTHER" id="PTHR11157:SF26">
    <property type="entry name" value="ELONGATION OF LONG CHAIN FATTY ACIDS PROTEIN 1"/>
    <property type="match status" value="1"/>
</dbReference>
<dbReference type="EC" id="2.3.1.199" evidence="11"/>
<comment type="pathway">
    <text evidence="2">Lipid metabolism; fatty acid biosynthesis.</text>
</comment>
<dbReference type="GO" id="GO:0034626">
    <property type="term" value="P:fatty acid elongation, polyunsaturated fatty acid"/>
    <property type="evidence" value="ECO:0007669"/>
    <property type="project" value="TreeGrafter"/>
</dbReference>
<dbReference type="GO" id="GO:0019367">
    <property type="term" value="P:fatty acid elongation, saturated fatty acid"/>
    <property type="evidence" value="ECO:0007669"/>
    <property type="project" value="TreeGrafter"/>
</dbReference>
<organism evidence="12 13">
    <name type="scientific">Pristionchus mayeri</name>
    <dbReference type="NCBI Taxonomy" id="1317129"/>
    <lineage>
        <taxon>Eukaryota</taxon>
        <taxon>Metazoa</taxon>
        <taxon>Ecdysozoa</taxon>
        <taxon>Nematoda</taxon>
        <taxon>Chromadorea</taxon>
        <taxon>Rhabditida</taxon>
        <taxon>Rhabditina</taxon>
        <taxon>Diplogasteromorpha</taxon>
        <taxon>Diplogasteroidea</taxon>
        <taxon>Neodiplogasteridae</taxon>
        <taxon>Pristionchus</taxon>
    </lineage>
</organism>
<evidence type="ECO:0000256" key="9">
    <source>
        <dbReference type="ARBA" id="ARBA00023136"/>
    </source>
</evidence>
<dbReference type="Proteomes" id="UP001328107">
    <property type="component" value="Unassembled WGS sequence"/>
</dbReference>
<evidence type="ECO:0000256" key="8">
    <source>
        <dbReference type="ARBA" id="ARBA00023098"/>
    </source>
</evidence>
<keyword evidence="6 11" id="KW-0276">Fatty acid metabolism</keyword>
<dbReference type="GO" id="GO:0005789">
    <property type="term" value="C:endoplasmic reticulum membrane"/>
    <property type="evidence" value="ECO:0007669"/>
    <property type="project" value="TreeGrafter"/>
</dbReference>
<dbReference type="GO" id="GO:0030148">
    <property type="term" value="P:sphingolipid biosynthetic process"/>
    <property type="evidence" value="ECO:0007669"/>
    <property type="project" value="TreeGrafter"/>
</dbReference>
<feature type="transmembrane region" description="Helical" evidence="11">
    <location>
        <begin position="50"/>
        <end position="71"/>
    </location>
</feature>
<proteinExistence type="inferred from homology"/>
<feature type="transmembrane region" description="Helical" evidence="11">
    <location>
        <begin position="83"/>
        <end position="102"/>
    </location>
</feature>
<protein>
    <recommendedName>
        <fullName evidence="11">Elongation of very long chain fatty acids protein</fullName>
        <ecNumber evidence="11">2.3.1.199</ecNumber>
    </recommendedName>
    <alternativeName>
        <fullName evidence="11">Very-long-chain 3-oxoacyl-CoA synthase</fullName>
    </alternativeName>
</protein>
<dbReference type="EMBL" id="BTRK01000004">
    <property type="protein sequence ID" value="GMR47603.1"/>
    <property type="molecule type" value="Genomic_DNA"/>
</dbReference>
<dbReference type="PANTHER" id="PTHR11157">
    <property type="entry name" value="FATTY ACID ACYL TRANSFERASE-RELATED"/>
    <property type="match status" value="1"/>
</dbReference>
<keyword evidence="5 11" id="KW-0812">Transmembrane</keyword>
<keyword evidence="13" id="KW-1185">Reference proteome</keyword>
<comment type="catalytic activity">
    <reaction evidence="11">
        <text>a very-long-chain acyl-CoA + malonyl-CoA + H(+) = a very-long-chain 3-oxoacyl-CoA + CO2 + CoA</text>
        <dbReference type="Rhea" id="RHEA:32727"/>
        <dbReference type="ChEBI" id="CHEBI:15378"/>
        <dbReference type="ChEBI" id="CHEBI:16526"/>
        <dbReference type="ChEBI" id="CHEBI:57287"/>
        <dbReference type="ChEBI" id="CHEBI:57384"/>
        <dbReference type="ChEBI" id="CHEBI:90725"/>
        <dbReference type="ChEBI" id="CHEBI:90736"/>
        <dbReference type="EC" id="2.3.1.199"/>
    </reaction>
</comment>
<keyword evidence="9 11" id="KW-0472">Membrane</keyword>
<keyword evidence="10 11" id="KW-0275">Fatty acid biosynthesis</keyword>
<feature type="transmembrane region" description="Helical" evidence="11">
    <location>
        <begin position="159"/>
        <end position="179"/>
    </location>
</feature>
<accession>A0AAN5CNC6</accession>
<feature type="transmembrane region" description="Helical" evidence="11">
    <location>
        <begin position="223"/>
        <end position="243"/>
    </location>
</feature>
<comment type="subcellular location">
    <subcellularLocation>
        <location evidence="1">Membrane</location>
        <topology evidence="1">Multi-pass membrane protein</topology>
    </subcellularLocation>
</comment>
<feature type="transmembrane region" description="Helical" evidence="11">
    <location>
        <begin position="255"/>
        <end position="280"/>
    </location>
</feature>
<dbReference type="GO" id="GO:0042761">
    <property type="term" value="P:very long-chain fatty acid biosynthetic process"/>
    <property type="evidence" value="ECO:0007669"/>
    <property type="project" value="TreeGrafter"/>
</dbReference>
<comment type="caution">
    <text evidence="12">The sequence shown here is derived from an EMBL/GenBank/DDBJ whole genome shotgun (WGS) entry which is preliminary data.</text>
</comment>
<evidence type="ECO:0000313" key="12">
    <source>
        <dbReference type="EMBL" id="GMR47603.1"/>
    </source>
</evidence>
<dbReference type="AlphaFoldDB" id="A0AAN5CNC6"/>
<evidence type="ECO:0000256" key="7">
    <source>
        <dbReference type="ARBA" id="ARBA00022989"/>
    </source>
</evidence>
<evidence type="ECO:0000256" key="1">
    <source>
        <dbReference type="ARBA" id="ARBA00004141"/>
    </source>
</evidence>
<keyword evidence="4 11" id="KW-0808">Transferase</keyword>
<dbReference type="InterPro" id="IPR002076">
    <property type="entry name" value="ELO_fam"/>
</dbReference>
<dbReference type="Pfam" id="PF01151">
    <property type="entry name" value="ELO"/>
    <property type="match status" value="1"/>
</dbReference>
<gene>
    <name evidence="12" type="ORF">PMAYCL1PPCAC_17798</name>
</gene>
<dbReference type="PROSITE" id="PS01188">
    <property type="entry name" value="ELO"/>
    <property type="match status" value="1"/>
</dbReference>
<evidence type="ECO:0000256" key="6">
    <source>
        <dbReference type="ARBA" id="ARBA00022832"/>
    </source>
</evidence>
<name>A0AAN5CNC6_9BILA</name>
<sequence length="296" mass="34839">SSPLQLAMIQVDWNRLTTFHFNYKELFGIAFESANGFPEQRARAFMADHWYFVVQCSIAYFFLIFGIKFIMRNREPFDLQRPLNAWNFFLAVFSTAGAIFMAPDFFGTLWKGGIRGSYCDLNQMMDGTNGFWMWLFMLSKLAEFVDTFFIVLRKKPLMFLHWYHHILTLLYSFYSYPVSPAYNRWGIYLNFVVHSFMYSYYFLRSIRVPIPGAVAKGITTGQIVQFVLSIVVLVFCFVEYYLLKSMGDCTFDVNSFWFAVVMDSTYLALFVNFFLQSYVFKGGKDKYKKIDGKKKQ</sequence>
<feature type="non-terminal residue" evidence="12">
    <location>
        <position position="1"/>
    </location>
</feature>
<evidence type="ECO:0000313" key="13">
    <source>
        <dbReference type="Proteomes" id="UP001328107"/>
    </source>
</evidence>
<keyword evidence="8 11" id="KW-0443">Lipid metabolism</keyword>
<feature type="transmembrane region" description="Helical" evidence="11">
    <location>
        <begin position="185"/>
        <end position="203"/>
    </location>
</feature>
<reference evidence="13" key="1">
    <citation type="submission" date="2022-10" db="EMBL/GenBank/DDBJ databases">
        <title>Genome assembly of Pristionchus species.</title>
        <authorList>
            <person name="Yoshida K."/>
            <person name="Sommer R.J."/>
        </authorList>
    </citation>
    <scope>NUCLEOTIDE SEQUENCE [LARGE SCALE GENOMIC DNA]</scope>
    <source>
        <strain evidence="13">RS5460</strain>
    </source>
</reference>
<keyword evidence="3 11" id="KW-0444">Lipid biosynthesis</keyword>
<dbReference type="GO" id="GO:0034625">
    <property type="term" value="P:fatty acid elongation, monounsaturated fatty acid"/>
    <property type="evidence" value="ECO:0007669"/>
    <property type="project" value="TreeGrafter"/>
</dbReference>
<comment type="similarity">
    <text evidence="11">Belongs to the ELO family.</text>
</comment>
<keyword evidence="7 11" id="KW-1133">Transmembrane helix</keyword>
<evidence type="ECO:0000256" key="4">
    <source>
        <dbReference type="ARBA" id="ARBA00022679"/>
    </source>
</evidence>
<feature type="transmembrane region" description="Helical" evidence="11">
    <location>
        <begin position="131"/>
        <end position="152"/>
    </location>
</feature>
<dbReference type="GO" id="GO:0009922">
    <property type="term" value="F:fatty acid elongase activity"/>
    <property type="evidence" value="ECO:0007669"/>
    <property type="project" value="UniProtKB-EC"/>
</dbReference>
<dbReference type="InterPro" id="IPR030457">
    <property type="entry name" value="ELO_CS"/>
</dbReference>